<keyword evidence="8" id="KW-0175">Coiled coil</keyword>
<feature type="domain" description="WW" evidence="10">
    <location>
        <begin position="56"/>
        <end position="89"/>
    </location>
</feature>
<evidence type="ECO:0000256" key="9">
    <source>
        <dbReference type="SAM" id="MobiDB-lite"/>
    </source>
</evidence>
<dbReference type="PROSITE" id="PS50020">
    <property type="entry name" value="WW_DOMAIN_2"/>
    <property type="match status" value="2"/>
</dbReference>
<dbReference type="GO" id="GO:0035330">
    <property type="term" value="P:regulation of hippo signaling"/>
    <property type="evidence" value="ECO:0007669"/>
    <property type="project" value="TreeGrafter"/>
</dbReference>
<comment type="subcellular location">
    <subcellularLocation>
        <location evidence="1">Cell membrane</location>
    </subcellularLocation>
    <subcellularLocation>
        <location evidence="2">Cytoplasm</location>
    </subcellularLocation>
</comment>
<dbReference type="KEGG" id="hazt:108682587"/>
<dbReference type="OrthoDB" id="5919042at2759"/>
<dbReference type="GO" id="GO:0006355">
    <property type="term" value="P:regulation of DNA-templated transcription"/>
    <property type="evidence" value="ECO:0007669"/>
    <property type="project" value="TreeGrafter"/>
</dbReference>
<evidence type="ECO:0000256" key="7">
    <source>
        <dbReference type="ARBA" id="ARBA00023136"/>
    </source>
</evidence>
<feature type="compositionally biased region" description="Polar residues" evidence="9">
    <location>
        <begin position="1590"/>
        <end position="1605"/>
    </location>
</feature>
<sequence>MPRRRYGEIPLPNGWEIGYAEDGKIYYIDHNSEKTTWIDPRDSYTKAHTFADCVGQELPYGWEEVHHAQLGSIFVDHSNKSNQVEDPREQWRLVQEQMLSEYLTAASSDLQQRQQVLGVKQHRLALARQHYHALHHSLNAMQSFHRTDGVNSSLLPEAAGSSSALTTSRDSVYSGSSASSSALEPSQLKLEVLAARARVGRLKHELHQERQQLASQQAGINTLTHLRDTVANKDGCNYTAEEAQAILAEVRNIENLLRAGQKEKQQLHQSLKLLGEDIRSFIEDEEPAKSGPAAVTERLSTASQTDFGADHLPLGARLAELTRLRLEYNSAKSQLKCYQQQLADLDLRLATLANTALYSNLSALTQTSVASSVSNHFNVASTAVDSRCSSSNALSGSAHSLLSVASGSSLSHQTYSAITTPRNTIQDMENQAANPALSKGLVSSEASSVSSSALNMCAQSAVDGGAVQRQLQLLSEKEQLLQECKMFLRHARDPLQILELENKIRHLEEEQRKRLLNLEAPERGVCASQRSRFDFSSAMESERSELLSKLRDTVALMVRLEGQLRTLSASTLSMSSSSSLGSLSTSSRGSASSLSFTDIYGGGYQGVHYASSEHLAQSVADLQRRVNKLLSANSQQDKLYAEKLRLLQEGVITISQSTLSLSPRSSLSSLSPPTSCDPLAMLDSNSCEVDDYNTTLTPSDGAANSTVNALPESLEEQVQKLLSGNDVANEFKSNPTLNIVDGDLECDDDLKAINIRLREVGLLAESGAVSGSSRNLLHHRSSDAIHATGMGSHALQHLQSLQNLPQFLQSKSMIDSSKQDNYNSTHDSVAGRSLTRTESSPMAHNIPSMHDIGSSIHCGLNASSNCSVAPLHLGGLKARDASVLDLHKGTADGGSNGGSESGGRGSMSAAVSDESVAGDSGVYEAYPKNSPDCPNTPQIQLKLRYFSADAVLQVCVVKGRHLNTLSVPPDALVCVKIHLVSGCTNLPKEEPINNSNPHDTLAESSNTSVTWCTHPEADLEKPTFGESFTFPIASWSRLRSNTLQLNLWALKPTQDEAQEVHVAFAQVSLADFWSTSCEVLWVNLLHFSLLAPSHAHNVQKVTSPRDSSEGSQPAARVDSSKATTSEHTTCAAQSSSAALLDSATSGIRSTSSTLRSCASNAKEESSDESTVISSQTSTLTRNVGPECLRLNLHGYHHHGVGGELSEDLTCVIDSDEEEDESDSDDCQEDIIERLLEDAKDTVVEDCDVDLTLVETAEKATNTECVTVPVAGTRARTPSVSDASRAGLMGASASEGASGVRATLSTIMGAALIKRSQTFTPSAAASYNKNICRLNRSDSDSCVGLHRSCSSIYCSASFQRGSPHRRSLRYKTSAALSVHTPTISSACTSPTSLDLALDLAAQKQRLTALQQELESLRALKQQLHQAALETRSNNTPPTWLNSPQTKRTINKLASGAGLSDTPEERRVSKVLRRTKREIHKLRHSRTSPTQPDLLSFKEKMAFFLYSPTKSYTVDPSDVESISVTGMEKSNVLSGGANMAVFSRDDETPVLNTDASAGADTCTLDENTNFSSSTSTNACAGVLLPNSNFASSLDESSGASDKSQVPSSVALPNHTEMSSATPAEKLITRVTLNSPLCRSPHFVTSTPYRLSIGDKTISPVPPTPVRNESLLSSNGGAKSKRLPRDPSPVPSAVHATLPARISVTINPDDGCDNKVDDEEEVPVVPKRTTSLLPSEKVAHRNRRACPSESFACPSSSSVSSEFRPTGEIRSLNESNLTSALSHSTPSVDYKNFLSRPAIPSFALNNDKGSTKSVTDHSSVNGFSEIAIKLRPSSSYNSGTNCENVLPSCEGGVRSSCAGHVGGQTVIPITENHIAKSDALCSIKLVISNKETDVCTSSDVSLTSSASVSSGGQTRQLAARQLLTSSDAASADTELSRPARPHVLFDSDDLGVEV</sequence>
<feature type="region of interest" description="Disordered" evidence="9">
    <location>
        <begin position="1650"/>
        <end position="1689"/>
    </location>
</feature>
<evidence type="ECO:0000256" key="6">
    <source>
        <dbReference type="ARBA" id="ARBA00022737"/>
    </source>
</evidence>
<evidence type="ECO:0000256" key="4">
    <source>
        <dbReference type="ARBA" id="ARBA00022490"/>
    </source>
</evidence>
<dbReference type="SUPFAM" id="SSF49562">
    <property type="entry name" value="C2 domain (Calcium/lipid-binding domain, CaLB)"/>
    <property type="match status" value="1"/>
</dbReference>
<dbReference type="RefSeq" id="XP_018027273.1">
    <property type="nucleotide sequence ID" value="XM_018171784.2"/>
</dbReference>
<dbReference type="GO" id="GO:0019900">
    <property type="term" value="F:kinase binding"/>
    <property type="evidence" value="ECO:0007669"/>
    <property type="project" value="TreeGrafter"/>
</dbReference>
<evidence type="ECO:0000313" key="11">
    <source>
        <dbReference type="Proteomes" id="UP000694843"/>
    </source>
</evidence>
<feature type="region of interest" description="Disordered" evidence="9">
    <location>
        <begin position="1590"/>
        <end position="1620"/>
    </location>
</feature>
<keyword evidence="11" id="KW-1185">Reference proteome</keyword>
<keyword evidence="5" id="KW-0597">Phosphoprotein</keyword>
<dbReference type="SUPFAM" id="SSF51045">
    <property type="entry name" value="WW domain"/>
    <property type="match status" value="1"/>
</dbReference>
<accession>A0A8B7PM67</accession>
<protein>
    <submittedName>
        <fullName evidence="12">Protein kibra isoform X1</fullName>
    </submittedName>
</protein>
<dbReference type="PROSITE" id="PS01159">
    <property type="entry name" value="WW_DOMAIN_1"/>
    <property type="match status" value="1"/>
</dbReference>
<dbReference type="Pfam" id="PF25802">
    <property type="entry name" value="WWC1"/>
    <property type="match status" value="1"/>
</dbReference>
<feature type="coiled-coil region" evidence="8">
    <location>
        <begin position="1398"/>
        <end position="1428"/>
    </location>
</feature>
<proteinExistence type="predicted"/>
<dbReference type="CTD" id="41783"/>
<dbReference type="SMART" id="SM00456">
    <property type="entry name" value="WW"/>
    <property type="match status" value="2"/>
</dbReference>
<feature type="compositionally biased region" description="Gly residues" evidence="9">
    <location>
        <begin position="891"/>
        <end position="905"/>
    </location>
</feature>
<feature type="region of interest" description="Disordered" evidence="9">
    <location>
        <begin position="1153"/>
        <end position="1178"/>
    </location>
</feature>
<feature type="compositionally biased region" description="Polar residues" evidence="9">
    <location>
        <begin position="1168"/>
        <end position="1178"/>
    </location>
</feature>
<dbReference type="Pfam" id="PF00397">
    <property type="entry name" value="WW"/>
    <property type="match status" value="1"/>
</dbReference>
<evidence type="ECO:0000256" key="2">
    <source>
        <dbReference type="ARBA" id="ARBA00004496"/>
    </source>
</evidence>
<dbReference type="InterPro" id="IPR001202">
    <property type="entry name" value="WW_dom"/>
</dbReference>
<evidence type="ECO:0000256" key="1">
    <source>
        <dbReference type="ARBA" id="ARBA00004236"/>
    </source>
</evidence>
<dbReference type="InterPro" id="IPR057747">
    <property type="entry name" value="WWC1_hairpin"/>
</dbReference>
<dbReference type="Gene3D" id="2.20.70.10">
    <property type="match status" value="2"/>
</dbReference>
<evidence type="ECO:0000256" key="3">
    <source>
        <dbReference type="ARBA" id="ARBA00022475"/>
    </source>
</evidence>
<feature type="compositionally biased region" description="Polar residues" evidence="9">
    <location>
        <begin position="815"/>
        <end position="827"/>
    </location>
</feature>
<keyword evidence="6" id="KW-0677">Repeat</keyword>
<dbReference type="Proteomes" id="UP000694843">
    <property type="component" value="Unplaced"/>
</dbReference>
<dbReference type="CDD" id="cd00201">
    <property type="entry name" value="WW"/>
    <property type="match status" value="1"/>
</dbReference>
<evidence type="ECO:0000259" key="10">
    <source>
        <dbReference type="PROSITE" id="PS50020"/>
    </source>
</evidence>
<feature type="region of interest" description="Disordered" evidence="9">
    <location>
        <begin position="815"/>
        <end position="848"/>
    </location>
</feature>
<keyword evidence="4" id="KW-0963">Cytoplasm</keyword>
<evidence type="ECO:0000313" key="12">
    <source>
        <dbReference type="RefSeq" id="XP_018027273.1"/>
    </source>
</evidence>
<dbReference type="PANTHER" id="PTHR14791">
    <property type="entry name" value="BOMB/KIRA PROTEINS"/>
    <property type="match status" value="1"/>
</dbReference>
<dbReference type="PANTHER" id="PTHR14791:SF29">
    <property type="entry name" value="PROTEIN KIBRA"/>
    <property type="match status" value="1"/>
</dbReference>
<dbReference type="GO" id="GO:0060090">
    <property type="term" value="F:molecular adaptor activity"/>
    <property type="evidence" value="ECO:0007669"/>
    <property type="project" value="TreeGrafter"/>
</dbReference>
<feature type="region of interest" description="Disordered" evidence="9">
    <location>
        <begin position="1100"/>
        <end position="1127"/>
    </location>
</feature>
<dbReference type="Gene3D" id="2.60.40.150">
    <property type="entry name" value="C2 domain"/>
    <property type="match status" value="1"/>
</dbReference>
<evidence type="ECO:0000256" key="5">
    <source>
        <dbReference type="ARBA" id="ARBA00022553"/>
    </source>
</evidence>
<dbReference type="InterPro" id="IPR035892">
    <property type="entry name" value="C2_domain_sf"/>
</dbReference>
<reference evidence="12" key="1">
    <citation type="submission" date="2025-08" db="UniProtKB">
        <authorList>
            <consortium name="RefSeq"/>
        </authorList>
    </citation>
    <scope>IDENTIFICATION</scope>
    <source>
        <tissue evidence="12">Whole organism</tissue>
    </source>
</reference>
<dbReference type="GeneID" id="108682587"/>
<feature type="compositionally biased region" description="Polar residues" evidence="9">
    <location>
        <begin position="1100"/>
        <end position="1111"/>
    </location>
</feature>
<feature type="domain" description="WW" evidence="10">
    <location>
        <begin position="9"/>
        <end position="42"/>
    </location>
</feature>
<dbReference type="InterPro" id="IPR051105">
    <property type="entry name" value="WWC/KIBRA_Hippo_Reg"/>
</dbReference>
<gene>
    <name evidence="12" type="primary">LOC108682587</name>
</gene>
<dbReference type="GO" id="GO:0005737">
    <property type="term" value="C:cytoplasm"/>
    <property type="evidence" value="ECO:0007669"/>
    <property type="project" value="UniProtKB-SubCell"/>
</dbReference>
<dbReference type="InterPro" id="IPR036020">
    <property type="entry name" value="WW_dom_sf"/>
</dbReference>
<organism evidence="11 12">
    <name type="scientific">Hyalella azteca</name>
    <name type="common">Amphipod</name>
    <dbReference type="NCBI Taxonomy" id="294128"/>
    <lineage>
        <taxon>Eukaryota</taxon>
        <taxon>Metazoa</taxon>
        <taxon>Ecdysozoa</taxon>
        <taxon>Arthropoda</taxon>
        <taxon>Crustacea</taxon>
        <taxon>Multicrustacea</taxon>
        <taxon>Malacostraca</taxon>
        <taxon>Eumalacostraca</taxon>
        <taxon>Peracarida</taxon>
        <taxon>Amphipoda</taxon>
        <taxon>Senticaudata</taxon>
        <taxon>Talitrida</taxon>
        <taxon>Talitroidea</taxon>
        <taxon>Hyalellidae</taxon>
        <taxon>Hyalella</taxon>
    </lineage>
</organism>
<dbReference type="GO" id="GO:0046621">
    <property type="term" value="P:negative regulation of organ growth"/>
    <property type="evidence" value="ECO:0007669"/>
    <property type="project" value="TreeGrafter"/>
</dbReference>
<feature type="region of interest" description="Disordered" evidence="9">
    <location>
        <begin position="887"/>
        <end position="914"/>
    </location>
</feature>
<keyword evidence="7" id="KW-0472">Membrane</keyword>
<feature type="coiled-coil region" evidence="8">
    <location>
        <begin position="321"/>
        <end position="355"/>
    </location>
</feature>
<name>A0A8B7PM67_HYAAZ</name>
<keyword evidence="3" id="KW-1003">Cell membrane</keyword>
<evidence type="ECO:0000256" key="8">
    <source>
        <dbReference type="SAM" id="Coils"/>
    </source>
</evidence>
<dbReference type="GO" id="GO:0016477">
    <property type="term" value="P:cell migration"/>
    <property type="evidence" value="ECO:0007669"/>
    <property type="project" value="TreeGrafter"/>
</dbReference>